<keyword evidence="2" id="KW-1185">Reference proteome</keyword>
<protein>
    <submittedName>
        <fullName evidence="1">562_t:CDS:1</fullName>
    </submittedName>
</protein>
<gene>
    <name evidence="1" type="ORF">ACOLOM_LOCUS14241</name>
</gene>
<reference evidence="1" key="1">
    <citation type="submission" date="2021-06" db="EMBL/GenBank/DDBJ databases">
        <authorList>
            <person name="Kallberg Y."/>
            <person name="Tangrot J."/>
            <person name="Rosling A."/>
        </authorList>
    </citation>
    <scope>NUCLEOTIDE SEQUENCE</scope>
    <source>
        <strain evidence="1">CL356</strain>
    </source>
</reference>
<name>A0ACA9R6I7_9GLOM</name>
<comment type="caution">
    <text evidence="1">The sequence shown here is derived from an EMBL/GenBank/DDBJ whole genome shotgun (WGS) entry which is preliminary data.</text>
</comment>
<dbReference type="Proteomes" id="UP000789525">
    <property type="component" value="Unassembled WGS sequence"/>
</dbReference>
<sequence>MSRYLGQSTDLGALRGATTIPLSKDEVVPLQKLSEQTIELTSLLEWWYEEML</sequence>
<organism evidence="1 2">
    <name type="scientific">Acaulospora colombiana</name>
    <dbReference type="NCBI Taxonomy" id="27376"/>
    <lineage>
        <taxon>Eukaryota</taxon>
        <taxon>Fungi</taxon>
        <taxon>Fungi incertae sedis</taxon>
        <taxon>Mucoromycota</taxon>
        <taxon>Glomeromycotina</taxon>
        <taxon>Glomeromycetes</taxon>
        <taxon>Diversisporales</taxon>
        <taxon>Acaulosporaceae</taxon>
        <taxon>Acaulospora</taxon>
    </lineage>
</organism>
<accession>A0ACA9R6I7</accession>
<proteinExistence type="predicted"/>
<evidence type="ECO:0000313" key="2">
    <source>
        <dbReference type="Proteomes" id="UP000789525"/>
    </source>
</evidence>
<dbReference type="EMBL" id="CAJVPT010070275">
    <property type="protein sequence ID" value="CAG8779126.1"/>
    <property type="molecule type" value="Genomic_DNA"/>
</dbReference>
<evidence type="ECO:0000313" key="1">
    <source>
        <dbReference type="EMBL" id="CAG8779126.1"/>
    </source>
</evidence>